<dbReference type="AlphaFoldDB" id="A0AAV4VW08"/>
<reference evidence="1 2" key="1">
    <citation type="submission" date="2021-06" db="EMBL/GenBank/DDBJ databases">
        <title>Caerostris extrusa draft genome.</title>
        <authorList>
            <person name="Kono N."/>
            <person name="Arakawa K."/>
        </authorList>
    </citation>
    <scope>NUCLEOTIDE SEQUENCE [LARGE SCALE GENOMIC DNA]</scope>
</reference>
<protein>
    <submittedName>
        <fullName evidence="1">Uncharacterized protein</fullName>
    </submittedName>
</protein>
<dbReference type="Proteomes" id="UP001054945">
    <property type="component" value="Unassembled WGS sequence"/>
</dbReference>
<gene>
    <name evidence="1" type="ORF">CEXT_46121</name>
</gene>
<name>A0AAV4VW08_CAEEX</name>
<evidence type="ECO:0000313" key="2">
    <source>
        <dbReference type="Proteomes" id="UP001054945"/>
    </source>
</evidence>
<sequence>MSNIVADRLSHPICDTEVRHRENRNFVSVGRPSRNSSSIREAQMSGYNENNGCITFPLAVGKIHNNLDRENSEEQ</sequence>
<comment type="caution">
    <text evidence="1">The sequence shown here is derived from an EMBL/GenBank/DDBJ whole genome shotgun (WGS) entry which is preliminary data.</text>
</comment>
<accession>A0AAV4VW08</accession>
<organism evidence="1 2">
    <name type="scientific">Caerostris extrusa</name>
    <name type="common">Bark spider</name>
    <name type="synonym">Caerostris bankana</name>
    <dbReference type="NCBI Taxonomy" id="172846"/>
    <lineage>
        <taxon>Eukaryota</taxon>
        <taxon>Metazoa</taxon>
        <taxon>Ecdysozoa</taxon>
        <taxon>Arthropoda</taxon>
        <taxon>Chelicerata</taxon>
        <taxon>Arachnida</taxon>
        <taxon>Araneae</taxon>
        <taxon>Araneomorphae</taxon>
        <taxon>Entelegynae</taxon>
        <taxon>Araneoidea</taxon>
        <taxon>Araneidae</taxon>
        <taxon>Caerostris</taxon>
    </lineage>
</organism>
<proteinExistence type="predicted"/>
<evidence type="ECO:0000313" key="1">
    <source>
        <dbReference type="EMBL" id="GIY73774.1"/>
    </source>
</evidence>
<keyword evidence="2" id="KW-1185">Reference proteome</keyword>
<dbReference type="EMBL" id="BPLR01015119">
    <property type="protein sequence ID" value="GIY73774.1"/>
    <property type="molecule type" value="Genomic_DNA"/>
</dbReference>